<dbReference type="Gramene" id="GBG68770">
    <property type="protein sequence ID" value="GBG68770"/>
    <property type="gene ID" value="CBR_g3310"/>
</dbReference>
<dbReference type="AlphaFoldDB" id="A0A388KFE2"/>
<sequence length="243" mass="25929">MAHAATLLTSVEAQQQREVAMKASRSAWSPAYVSLSSNHLHISRKKSISFCHVEGVQIALGLRTGLALLPTRHSYRSSSGTGTTSGLGKHTYVKGRRVGRETLWWAAKNRPISETSVQSEGYYSLDDGDEGDAGGDGFGNDQGVGEGVGDDLGVEGGGGASEASGGPETFLSLAEAGLVELAPLDTHEKFLARLTISSLNLLRTISRQEGVPIKELNAGRIVDWFTKDKMKRENGSDSAVLKW</sequence>
<feature type="region of interest" description="Disordered" evidence="1">
    <location>
        <begin position="118"/>
        <end position="167"/>
    </location>
</feature>
<dbReference type="Proteomes" id="UP000265515">
    <property type="component" value="Unassembled WGS sequence"/>
</dbReference>
<evidence type="ECO:0000256" key="1">
    <source>
        <dbReference type="SAM" id="MobiDB-lite"/>
    </source>
</evidence>
<proteinExistence type="predicted"/>
<reference evidence="2 3" key="1">
    <citation type="journal article" date="2018" name="Cell">
        <title>The Chara Genome: Secondary Complexity and Implications for Plant Terrestrialization.</title>
        <authorList>
            <person name="Nishiyama T."/>
            <person name="Sakayama H."/>
            <person name="Vries J.D."/>
            <person name="Buschmann H."/>
            <person name="Saint-Marcoux D."/>
            <person name="Ullrich K.K."/>
            <person name="Haas F.B."/>
            <person name="Vanderstraeten L."/>
            <person name="Becker D."/>
            <person name="Lang D."/>
            <person name="Vosolsobe S."/>
            <person name="Rombauts S."/>
            <person name="Wilhelmsson P.K.I."/>
            <person name="Janitza P."/>
            <person name="Kern R."/>
            <person name="Heyl A."/>
            <person name="Rumpler F."/>
            <person name="Villalobos L.I.A.C."/>
            <person name="Clay J.M."/>
            <person name="Skokan R."/>
            <person name="Toyoda A."/>
            <person name="Suzuki Y."/>
            <person name="Kagoshima H."/>
            <person name="Schijlen E."/>
            <person name="Tajeshwar N."/>
            <person name="Catarino B."/>
            <person name="Hetherington A.J."/>
            <person name="Saltykova A."/>
            <person name="Bonnot C."/>
            <person name="Breuninger H."/>
            <person name="Symeonidi A."/>
            <person name="Radhakrishnan G.V."/>
            <person name="Van Nieuwerburgh F."/>
            <person name="Deforce D."/>
            <person name="Chang C."/>
            <person name="Karol K.G."/>
            <person name="Hedrich R."/>
            <person name="Ulvskov P."/>
            <person name="Glockner G."/>
            <person name="Delwiche C.F."/>
            <person name="Petrasek J."/>
            <person name="Van de Peer Y."/>
            <person name="Friml J."/>
            <person name="Beilby M."/>
            <person name="Dolan L."/>
            <person name="Kohara Y."/>
            <person name="Sugano S."/>
            <person name="Fujiyama A."/>
            <person name="Delaux P.-M."/>
            <person name="Quint M."/>
            <person name="TheiBen G."/>
            <person name="Hagemann M."/>
            <person name="Harholt J."/>
            <person name="Dunand C."/>
            <person name="Zachgo S."/>
            <person name="Langdale J."/>
            <person name="Maumus F."/>
            <person name="Straeten D.V.D."/>
            <person name="Gould S.B."/>
            <person name="Rensing S.A."/>
        </authorList>
    </citation>
    <scope>NUCLEOTIDE SEQUENCE [LARGE SCALE GENOMIC DNA]</scope>
    <source>
        <strain evidence="2 3">S276</strain>
    </source>
</reference>
<dbReference type="PANTHER" id="PTHR36382:SF2">
    <property type="entry name" value="OS04G0635700 PROTEIN"/>
    <property type="match status" value="1"/>
</dbReference>
<protein>
    <submittedName>
        <fullName evidence="2">Uncharacterized protein</fullName>
    </submittedName>
</protein>
<feature type="compositionally biased region" description="Gly residues" evidence="1">
    <location>
        <begin position="134"/>
        <end position="147"/>
    </location>
</feature>
<evidence type="ECO:0000313" key="2">
    <source>
        <dbReference type="EMBL" id="GBG68770.1"/>
    </source>
</evidence>
<comment type="caution">
    <text evidence="2">The sequence shown here is derived from an EMBL/GenBank/DDBJ whole genome shotgun (WGS) entry which is preliminary data.</text>
</comment>
<dbReference type="PANTHER" id="PTHR36382">
    <property type="entry name" value="OSJNBA0043L09.26 PROTEIN"/>
    <property type="match status" value="1"/>
</dbReference>
<evidence type="ECO:0000313" key="3">
    <source>
        <dbReference type="Proteomes" id="UP000265515"/>
    </source>
</evidence>
<accession>A0A388KFE2</accession>
<keyword evidence="3" id="KW-1185">Reference proteome</keyword>
<name>A0A388KFE2_CHABU</name>
<dbReference type="EMBL" id="BFEA01000105">
    <property type="protein sequence ID" value="GBG68770.1"/>
    <property type="molecule type" value="Genomic_DNA"/>
</dbReference>
<dbReference type="OrthoDB" id="2020083at2759"/>
<organism evidence="2 3">
    <name type="scientific">Chara braunii</name>
    <name type="common">Braun's stonewort</name>
    <dbReference type="NCBI Taxonomy" id="69332"/>
    <lineage>
        <taxon>Eukaryota</taxon>
        <taxon>Viridiplantae</taxon>
        <taxon>Streptophyta</taxon>
        <taxon>Charophyceae</taxon>
        <taxon>Charales</taxon>
        <taxon>Characeae</taxon>
        <taxon>Chara</taxon>
    </lineage>
</organism>
<dbReference type="STRING" id="69332.A0A388KFE2"/>
<gene>
    <name evidence="2" type="ORF">CBR_g3310</name>
</gene>